<accession>A0ABW4FK92</accession>
<organism evidence="1 2">
    <name type="scientific">Pseudonocardia aurantiaca</name>
    <dbReference type="NCBI Taxonomy" id="75290"/>
    <lineage>
        <taxon>Bacteria</taxon>
        <taxon>Bacillati</taxon>
        <taxon>Actinomycetota</taxon>
        <taxon>Actinomycetes</taxon>
        <taxon>Pseudonocardiales</taxon>
        <taxon>Pseudonocardiaceae</taxon>
        <taxon>Pseudonocardia</taxon>
    </lineage>
</organism>
<reference evidence="2" key="1">
    <citation type="journal article" date="2019" name="Int. J. Syst. Evol. Microbiol.">
        <title>The Global Catalogue of Microorganisms (GCM) 10K type strain sequencing project: providing services to taxonomists for standard genome sequencing and annotation.</title>
        <authorList>
            <consortium name="The Broad Institute Genomics Platform"/>
            <consortium name="The Broad Institute Genome Sequencing Center for Infectious Disease"/>
            <person name="Wu L."/>
            <person name="Ma J."/>
        </authorList>
    </citation>
    <scope>NUCLEOTIDE SEQUENCE [LARGE SCALE GENOMIC DNA]</scope>
    <source>
        <strain evidence="2">JCM 12165</strain>
    </source>
</reference>
<name>A0ABW4FK92_9PSEU</name>
<sequence length="170" mass="18116">MADARVAVVSVAYTDIPAELRAEVHDLRGVLTFVNENNAWVVCEMGFLPAGEVPGEVAPDPDPTSPTGRAQAFIAAVNAADVDTARIYMSVNAFGVDEFVASAIAEGAQLRLNKRVEPAGENAQMQVWYSVGGQEQRASGIMQQEPDGWCVLSLGLLGRIVECTPGVRSR</sequence>
<comment type="caution">
    <text evidence="1">The sequence shown here is derived from an EMBL/GenBank/DDBJ whole genome shotgun (WGS) entry which is preliminary data.</text>
</comment>
<proteinExistence type="predicted"/>
<gene>
    <name evidence="1" type="ORF">ACFSCY_16215</name>
</gene>
<keyword evidence="2" id="KW-1185">Reference proteome</keyword>
<dbReference type="RefSeq" id="WP_343971097.1">
    <property type="nucleotide sequence ID" value="NZ_BAAAJG010000002.1"/>
</dbReference>
<protein>
    <submittedName>
        <fullName evidence="1">Uncharacterized protein</fullName>
    </submittedName>
</protein>
<evidence type="ECO:0000313" key="1">
    <source>
        <dbReference type="EMBL" id="MFD1530988.1"/>
    </source>
</evidence>
<dbReference type="EMBL" id="JBHUCP010000009">
    <property type="protein sequence ID" value="MFD1530988.1"/>
    <property type="molecule type" value="Genomic_DNA"/>
</dbReference>
<evidence type="ECO:0000313" key="2">
    <source>
        <dbReference type="Proteomes" id="UP001597145"/>
    </source>
</evidence>
<dbReference type="Proteomes" id="UP001597145">
    <property type="component" value="Unassembled WGS sequence"/>
</dbReference>